<keyword evidence="1" id="KW-0805">Transcription regulation</keyword>
<evidence type="ECO:0000259" key="4">
    <source>
        <dbReference type="PROSITE" id="PS50043"/>
    </source>
</evidence>
<dbReference type="AlphaFoldDB" id="A0A917DZP0"/>
<evidence type="ECO:0000313" key="6">
    <source>
        <dbReference type="Proteomes" id="UP000612456"/>
    </source>
</evidence>
<dbReference type="Pfam" id="PF00196">
    <property type="entry name" value="GerE"/>
    <property type="match status" value="1"/>
</dbReference>
<evidence type="ECO:0000313" key="5">
    <source>
        <dbReference type="EMBL" id="GGD82743.1"/>
    </source>
</evidence>
<dbReference type="InterPro" id="IPR027417">
    <property type="entry name" value="P-loop_NTPase"/>
</dbReference>
<evidence type="ECO:0000256" key="1">
    <source>
        <dbReference type="ARBA" id="ARBA00023015"/>
    </source>
</evidence>
<dbReference type="InterPro" id="IPR049945">
    <property type="entry name" value="AAA_22"/>
</dbReference>
<dbReference type="InterPro" id="IPR036388">
    <property type="entry name" value="WH-like_DNA-bd_sf"/>
</dbReference>
<dbReference type="Proteomes" id="UP000612456">
    <property type="component" value="Unassembled WGS sequence"/>
</dbReference>
<dbReference type="GO" id="GO:0016887">
    <property type="term" value="F:ATP hydrolysis activity"/>
    <property type="evidence" value="ECO:0007669"/>
    <property type="project" value="InterPro"/>
</dbReference>
<organism evidence="5 6">
    <name type="scientific">Paenibacillus nasutitermitis</name>
    <dbReference type="NCBI Taxonomy" id="1652958"/>
    <lineage>
        <taxon>Bacteria</taxon>
        <taxon>Bacillati</taxon>
        <taxon>Bacillota</taxon>
        <taxon>Bacilli</taxon>
        <taxon>Bacillales</taxon>
        <taxon>Paenibacillaceae</taxon>
        <taxon>Paenibacillus</taxon>
    </lineage>
</organism>
<dbReference type="CDD" id="cd06170">
    <property type="entry name" value="LuxR_C_like"/>
    <property type="match status" value="1"/>
</dbReference>
<keyword evidence="3" id="KW-0804">Transcription</keyword>
<comment type="caution">
    <text evidence="5">The sequence shown here is derived from an EMBL/GenBank/DDBJ whole genome shotgun (WGS) entry which is preliminary data.</text>
</comment>
<protein>
    <recommendedName>
        <fullName evidence="4">HTH luxR-type domain-containing protein</fullName>
    </recommendedName>
</protein>
<dbReference type="PANTHER" id="PTHR44688:SF16">
    <property type="entry name" value="DNA-BINDING TRANSCRIPTIONAL ACTIVATOR DEVR_DOSR"/>
    <property type="match status" value="1"/>
</dbReference>
<feature type="domain" description="HTH luxR-type" evidence="4">
    <location>
        <begin position="617"/>
        <end position="682"/>
    </location>
</feature>
<dbReference type="InterPro" id="IPR000792">
    <property type="entry name" value="Tscrpt_reg_LuxR_C"/>
</dbReference>
<dbReference type="EMBL" id="BMHP01000003">
    <property type="protein sequence ID" value="GGD82743.1"/>
    <property type="molecule type" value="Genomic_DNA"/>
</dbReference>
<accession>A0A917DZP0</accession>
<evidence type="ECO:0000256" key="3">
    <source>
        <dbReference type="ARBA" id="ARBA00023163"/>
    </source>
</evidence>
<dbReference type="PRINTS" id="PR00038">
    <property type="entry name" value="HTHLUXR"/>
</dbReference>
<dbReference type="Pfam" id="PF13401">
    <property type="entry name" value="AAA_22"/>
    <property type="match status" value="1"/>
</dbReference>
<dbReference type="Gene3D" id="1.10.10.10">
    <property type="entry name" value="Winged helix-like DNA-binding domain superfamily/Winged helix DNA-binding domain"/>
    <property type="match status" value="1"/>
</dbReference>
<reference evidence="5" key="2">
    <citation type="submission" date="2020-09" db="EMBL/GenBank/DDBJ databases">
        <authorList>
            <person name="Sun Q."/>
            <person name="Zhou Y."/>
        </authorList>
    </citation>
    <scope>NUCLEOTIDE SEQUENCE</scope>
    <source>
        <strain evidence="5">CGMCC 1.15178</strain>
    </source>
</reference>
<dbReference type="GO" id="GO:0006355">
    <property type="term" value="P:regulation of DNA-templated transcription"/>
    <property type="evidence" value="ECO:0007669"/>
    <property type="project" value="InterPro"/>
</dbReference>
<dbReference type="SUPFAM" id="SSF52540">
    <property type="entry name" value="P-loop containing nucleoside triphosphate hydrolases"/>
    <property type="match status" value="1"/>
</dbReference>
<proteinExistence type="predicted"/>
<dbReference type="PANTHER" id="PTHR44688">
    <property type="entry name" value="DNA-BINDING TRANSCRIPTIONAL ACTIVATOR DEVR_DOSR"/>
    <property type="match status" value="1"/>
</dbReference>
<dbReference type="PROSITE" id="PS00622">
    <property type="entry name" value="HTH_LUXR_1"/>
    <property type="match status" value="1"/>
</dbReference>
<keyword evidence="2" id="KW-0238">DNA-binding</keyword>
<dbReference type="RefSeq" id="WP_188995312.1">
    <property type="nucleotide sequence ID" value="NZ_BMHP01000003.1"/>
</dbReference>
<dbReference type="InterPro" id="IPR016032">
    <property type="entry name" value="Sig_transdc_resp-reg_C-effctor"/>
</dbReference>
<dbReference type="GO" id="GO:0003677">
    <property type="term" value="F:DNA binding"/>
    <property type="evidence" value="ECO:0007669"/>
    <property type="project" value="UniProtKB-KW"/>
</dbReference>
<name>A0A917DZP0_9BACL</name>
<keyword evidence="6" id="KW-1185">Reference proteome</keyword>
<dbReference type="SMART" id="SM00421">
    <property type="entry name" value="HTH_LUXR"/>
    <property type="match status" value="1"/>
</dbReference>
<dbReference type="PROSITE" id="PS50043">
    <property type="entry name" value="HTH_LUXR_2"/>
    <property type="match status" value="1"/>
</dbReference>
<evidence type="ECO:0000256" key="2">
    <source>
        <dbReference type="ARBA" id="ARBA00023125"/>
    </source>
</evidence>
<reference evidence="5" key="1">
    <citation type="journal article" date="2014" name="Int. J. Syst. Evol. Microbiol.">
        <title>Complete genome sequence of Corynebacterium casei LMG S-19264T (=DSM 44701T), isolated from a smear-ripened cheese.</title>
        <authorList>
            <consortium name="US DOE Joint Genome Institute (JGI-PGF)"/>
            <person name="Walter F."/>
            <person name="Albersmeier A."/>
            <person name="Kalinowski J."/>
            <person name="Ruckert C."/>
        </authorList>
    </citation>
    <scope>NUCLEOTIDE SEQUENCE</scope>
    <source>
        <strain evidence="5">CGMCC 1.15178</strain>
    </source>
</reference>
<sequence>MANDKGKSASMALQESMSALEERQDQFIAGRAEQLALFQRSISGESVGGKTIWNVYGTAGIGKSFLIDSFRRQAQRAGAVMLYLDSRDFNHKGDLLCRELLLQLPVPSGERVQYPNSLVACLTRLKQLASEVKVVLALDTYEEMGELDNWLRDQFIKWLPDNMLLVIAGRYKLSGKWIISPALRERLLFMPLGNLTNEDSAVYLNQCGIMDEQQIERIWFKTGGHPLALALAADVSPHADWMSSSIDESGWFDHLAKAWLREVPDAHLRKVVEAAAVLLRINREVLQVILDQEIEDETFSHLISMSFVRKTERGWMLHDLMRLAMRKQLEERTPAYFERLRGRAVQYYAARIRHSAPYRNTAWEVGELFYYTGVPILRAIIQTYSRGQYVWEPLTLSNLSEGEAYLRRRLDEATPLTLAGMDPETNQFYDEFEGKEDMTFTIKHLNLRTWVELDQQAGMLLRTTDGRTVGLAVIVPIHKMTLPVLDEDPFASPYLSSLPEAERKLLEVEPPDQAGWFIRTIDYGDWQNPDMFMETMYLMFSYMCSGGIFVTSPPPLDFFREAHLNLGFRMMPGVVHHNYDGKTPTPTFVIDTRGDKLGEFLRFLLKRGGFPDELHISSEHEMQLSKREREVVALVLDGLTNAEISRALFVSEITVKKHVSSIYSKLSVKGRTQLIKLLAVNPKIS</sequence>
<dbReference type="SUPFAM" id="SSF46894">
    <property type="entry name" value="C-terminal effector domain of the bipartite response regulators"/>
    <property type="match status" value="1"/>
</dbReference>
<gene>
    <name evidence="5" type="ORF">GCM10010911_46150</name>
</gene>